<dbReference type="PANTHER" id="PTHR11727">
    <property type="entry name" value="DIMETHYLADENOSINE TRANSFERASE"/>
    <property type="match status" value="1"/>
</dbReference>
<dbReference type="EMBL" id="JANJYJ010000003">
    <property type="protein sequence ID" value="KAK3224225.1"/>
    <property type="molecule type" value="Genomic_DNA"/>
</dbReference>
<dbReference type="SUPFAM" id="SSF53335">
    <property type="entry name" value="S-adenosyl-L-methionine-dependent methyltransferases"/>
    <property type="match status" value="1"/>
</dbReference>
<keyword evidence="5" id="KW-0698">rRNA processing</keyword>
<dbReference type="PANTHER" id="PTHR11727:SF12">
    <property type="entry name" value="RIBOSOMAL RNA SMALL SUBUNIT METHYLTRANSFERASE, MITOCHONDRIAL"/>
    <property type="match status" value="1"/>
</dbReference>
<dbReference type="GO" id="GO:0005739">
    <property type="term" value="C:mitochondrion"/>
    <property type="evidence" value="ECO:0007669"/>
    <property type="project" value="TreeGrafter"/>
</dbReference>
<dbReference type="Gene3D" id="1.10.8.480">
    <property type="match status" value="1"/>
</dbReference>
<dbReference type="GO" id="GO:0000179">
    <property type="term" value="F:rRNA (adenine-N6,N6-)-dimethyltransferase activity"/>
    <property type="evidence" value="ECO:0007669"/>
    <property type="project" value="TreeGrafter"/>
</dbReference>
<keyword evidence="7" id="KW-1185">Reference proteome</keyword>
<dbReference type="Pfam" id="PF00398">
    <property type="entry name" value="RrnaAD"/>
    <property type="match status" value="1"/>
</dbReference>
<evidence type="ECO:0000313" key="7">
    <source>
        <dbReference type="Proteomes" id="UP001281410"/>
    </source>
</evidence>
<evidence type="ECO:0000256" key="5">
    <source>
        <dbReference type="RuleBase" id="RU362106"/>
    </source>
</evidence>
<evidence type="ECO:0000256" key="4">
    <source>
        <dbReference type="ARBA" id="ARBA00022884"/>
    </source>
</evidence>
<protein>
    <recommendedName>
        <fullName evidence="5">rRNA adenine N(6)-methyltransferase</fullName>
        <ecNumber evidence="5">2.1.1.-</ecNumber>
    </recommendedName>
</protein>
<keyword evidence="4" id="KW-0694">RNA-binding</keyword>
<proteinExistence type="inferred from homology"/>
<reference evidence="6" key="1">
    <citation type="journal article" date="2023" name="Plant J.">
        <title>Genome sequences and population genomics provide insights into the demographic history, inbreeding, and mutation load of two 'living fossil' tree species of Dipteronia.</title>
        <authorList>
            <person name="Feng Y."/>
            <person name="Comes H.P."/>
            <person name="Chen J."/>
            <person name="Zhu S."/>
            <person name="Lu R."/>
            <person name="Zhang X."/>
            <person name="Li P."/>
            <person name="Qiu J."/>
            <person name="Olsen K.M."/>
            <person name="Qiu Y."/>
        </authorList>
    </citation>
    <scope>NUCLEOTIDE SEQUENCE</scope>
    <source>
        <strain evidence="6">NBL</strain>
    </source>
</reference>
<comment type="caution">
    <text evidence="6">The sequence shown here is derived from an EMBL/GenBank/DDBJ whole genome shotgun (WGS) entry which is preliminary data.</text>
</comment>
<dbReference type="InterPro" id="IPR029063">
    <property type="entry name" value="SAM-dependent_MTases_sf"/>
</dbReference>
<accession>A0AAE0AUP5</accession>
<dbReference type="GO" id="GO:0003723">
    <property type="term" value="F:RNA binding"/>
    <property type="evidence" value="ECO:0007669"/>
    <property type="project" value="UniProtKB-KW"/>
</dbReference>
<dbReference type="EC" id="2.1.1.-" evidence="5"/>
<evidence type="ECO:0000256" key="1">
    <source>
        <dbReference type="ARBA" id="ARBA00022603"/>
    </source>
</evidence>
<dbReference type="Proteomes" id="UP001281410">
    <property type="component" value="Unassembled WGS sequence"/>
</dbReference>
<organism evidence="6 7">
    <name type="scientific">Dipteronia sinensis</name>
    <dbReference type="NCBI Taxonomy" id="43782"/>
    <lineage>
        <taxon>Eukaryota</taxon>
        <taxon>Viridiplantae</taxon>
        <taxon>Streptophyta</taxon>
        <taxon>Embryophyta</taxon>
        <taxon>Tracheophyta</taxon>
        <taxon>Spermatophyta</taxon>
        <taxon>Magnoliopsida</taxon>
        <taxon>eudicotyledons</taxon>
        <taxon>Gunneridae</taxon>
        <taxon>Pentapetalae</taxon>
        <taxon>rosids</taxon>
        <taxon>malvids</taxon>
        <taxon>Sapindales</taxon>
        <taxon>Sapindaceae</taxon>
        <taxon>Hippocastanoideae</taxon>
        <taxon>Acereae</taxon>
        <taxon>Dipteronia</taxon>
    </lineage>
</organism>
<keyword evidence="1 5" id="KW-0489">Methyltransferase</keyword>
<evidence type="ECO:0000256" key="3">
    <source>
        <dbReference type="ARBA" id="ARBA00022691"/>
    </source>
</evidence>
<gene>
    <name evidence="6" type="ORF">Dsin_011250</name>
</gene>
<name>A0AAE0AUP5_9ROSI</name>
<evidence type="ECO:0000256" key="2">
    <source>
        <dbReference type="ARBA" id="ARBA00022679"/>
    </source>
</evidence>
<keyword evidence="2 5" id="KW-0808">Transferase</keyword>
<sequence>MDVSKRDFVPCPKVDSSVVIIRPKAEIPEVNLDEWWGFTRACFGKKNRTLGATFKQKKKVMELLRLSKKIGPNSESIVNADSSDCNEDDDDDESAVFMKIVIHLLARKQKRFCSRKRLLRSTIKWVRGQKAIKAV</sequence>
<keyword evidence="3 5" id="KW-0949">S-adenosyl-L-methionine</keyword>
<dbReference type="InterPro" id="IPR001737">
    <property type="entry name" value="KsgA/Erm"/>
</dbReference>
<evidence type="ECO:0000313" key="6">
    <source>
        <dbReference type="EMBL" id="KAK3224225.1"/>
    </source>
</evidence>
<dbReference type="AlphaFoldDB" id="A0AAE0AUP5"/>
<comment type="similarity">
    <text evidence="5">Belongs to the class I-like SAM-binding methyltransferase superfamily. rRNA adenine N(6)-methyltransferase family.</text>
</comment>